<accession>A0ABS8GRV5</accession>
<protein>
    <submittedName>
        <fullName evidence="1">Uncharacterized protein</fullName>
    </submittedName>
</protein>
<evidence type="ECO:0000313" key="2">
    <source>
        <dbReference type="Proteomes" id="UP001197770"/>
    </source>
</evidence>
<evidence type="ECO:0000313" key="1">
    <source>
        <dbReference type="EMBL" id="MCC4212705.1"/>
    </source>
</evidence>
<organism evidence="1 2">
    <name type="scientific">Leeuwenhoekiella parthenopeia</name>
    <dbReference type="NCBI Taxonomy" id="2890320"/>
    <lineage>
        <taxon>Bacteria</taxon>
        <taxon>Pseudomonadati</taxon>
        <taxon>Bacteroidota</taxon>
        <taxon>Flavobacteriia</taxon>
        <taxon>Flavobacteriales</taxon>
        <taxon>Flavobacteriaceae</taxon>
        <taxon>Leeuwenhoekiella</taxon>
    </lineage>
</organism>
<comment type="caution">
    <text evidence="1">The sequence shown here is derived from an EMBL/GenBank/DDBJ whole genome shotgun (WGS) entry which is preliminary data.</text>
</comment>
<reference evidence="1 2" key="1">
    <citation type="submission" date="2021-11" db="EMBL/GenBank/DDBJ databases">
        <title>Seasonal and diel survey of microbial diversity of the Tyrrhenian coast.</title>
        <authorList>
            <person name="Gattoni G."/>
            <person name="Corral P."/>
        </authorList>
    </citation>
    <scope>NUCLEOTIDE SEQUENCE [LARGE SCALE GENOMIC DNA]</scope>
    <source>
        <strain evidence="1 2">Mr9</strain>
    </source>
</reference>
<gene>
    <name evidence="1" type="ORF">LLW17_08245</name>
</gene>
<dbReference type="Proteomes" id="UP001197770">
    <property type="component" value="Unassembled WGS sequence"/>
</dbReference>
<dbReference type="EMBL" id="JAJGMW010000008">
    <property type="protein sequence ID" value="MCC4212705.1"/>
    <property type="molecule type" value="Genomic_DNA"/>
</dbReference>
<dbReference type="RefSeq" id="WP_228229779.1">
    <property type="nucleotide sequence ID" value="NZ_JAJGMW010000008.1"/>
</dbReference>
<proteinExistence type="predicted"/>
<sequence length="70" mass="7916">MKIQDFPNIISRVSGCPEISGVEAQSRNHTRNSKFKVILTDKEKSHQPVNYTGMTDAISQSLKKLLRNDN</sequence>
<keyword evidence="2" id="KW-1185">Reference proteome</keyword>
<name>A0ABS8GRV5_9FLAO</name>